<feature type="transmembrane region" description="Helical" evidence="13">
    <location>
        <begin position="43"/>
        <end position="67"/>
    </location>
</feature>
<evidence type="ECO:0000256" key="12">
    <source>
        <dbReference type="ARBA" id="ARBA00037975"/>
    </source>
</evidence>
<keyword evidence="5" id="KW-0349">Heme</keyword>
<dbReference type="InterPro" id="IPR016174">
    <property type="entry name" value="Di-haem_cyt_TM"/>
</dbReference>
<feature type="transmembrane region" description="Helical" evidence="13">
    <location>
        <begin position="135"/>
        <end position="155"/>
    </location>
</feature>
<dbReference type="InterPro" id="IPR052168">
    <property type="entry name" value="Cytochrome_b561_oxidase"/>
</dbReference>
<dbReference type="PANTHER" id="PTHR30529">
    <property type="entry name" value="CYTOCHROME B561"/>
    <property type="match status" value="1"/>
</dbReference>
<keyword evidence="7" id="KW-0479">Metal-binding</keyword>
<dbReference type="eggNOG" id="COG3038">
    <property type="taxonomic scope" value="Bacteria"/>
</dbReference>
<evidence type="ECO:0000256" key="5">
    <source>
        <dbReference type="ARBA" id="ARBA00022617"/>
    </source>
</evidence>
<gene>
    <name evidence="15" type="ORF">V466_06065</name>
</gene>
<keyword evidence="3" id="KW-0813">Transport</keyword>
<comment type="caution">
    <text evidence="15">The sequence shown here is derived from an EMBL/GenBank/DDBJ whole genome shotgun (WGS) entry which is preliminary data.</text>
</comment>
<keyword evidence="11 13" id="KW-0472">Membrane</keyword>
<evidence type="ECO:0000256" key="2">
    <source>
        <dbReference type="ARBA" id="ARBA00004651"/>
    </source>
</evidence>
<evidence type="ECO:0000313" key="16">
    <source>
        <dbReference type="Proteomes" id="UP000026739"/>
    </source>
</evidence>
<evidence type="ECO:0000256" key="13">
    <source>
        <dbReference type="SAM" id="Phobius"/>
    </source>
</evidence>
<dbReference type="GO" id="GO:0046872">
    <property type="term" value="F:metal ion binding"/>
    <property type="evidence" value="ECO:0007669"/>
    <property type="project" value="UniProtKB-KW"/>
</dbReference>
<evidence type="ECO:0000256" key="4">
    <source>
        <dbReference type="ARBA" id="ARBA00022475"/>
    </source>
</evidence>
<feature type="transmembrane region" description="Helical" evidence="13">
    <location>
        <begin position="12"/>
        <end position="31"/>
    </location>
</feature>
<reference evidence="15 16" key="1">
    <citation type="submission" date="2013-12" db="EMBL/GenBank/DDBJ databases">
        <authorList>
            <person name="Formusa P.A."/>
            <person name="Habash M."/>
            <person name="Lee H."/>
            <person name="Trevors J.T."/>
        </authorList>
    </citation>
    <scope>NUCLEOTIDE SEQUENCE [LARGE SCALE GENOMIC DNA]</scope>
    <source>
        <strain evidence="15 16">PD30</strain>
    </source>
</reference>
<dbReference type="GO" id="GO:0022904">
    <property type="term" value="P:respiratory electron transport chain"/>
    <property type="evidence" value="ECO:0007669"/>
    <property type="project" value="InterPro"/>
</dbReference>
<evidence type="ECO:0000259" key="14">
    <source>
        <dbReference type="Pfam" id="PF01292"/>
    </source>
</evidence>
<evidence type="ECO:0000256" key="7">
    <source>
        <dbReference type="ARBA" id="ARBA00022723"/>
    </source>
</evidence>
<evidence type="ECO:0000256" key="3">
    <source>
        <dbReference type="ARBA" id="ARBA00022448"/>
    </source>
</evidence>
<evidence type="ECO:0000256" key="6">
    <source>
        <dbReference type="ARBA" id="ARBA00022692"/>
    </source>
</evidence>
<evidence type="ECO:0000313" key="15">
    <source>
        <dbReference type="EMBL" id="KDD69890.1"/>
    </source>
</evidence>
<dbReference type="GO" id="GO:0005886">
    <property type="term" value="C:plasma membrane"/>
    <property type="evidence" value="ECO:0007669"/>
    <property type="project" value="UniProtKB-SubCell"/>
</dbReference>
<sequence length="170" mass="19343">MRRIGYSPGQVLLHWLSAGVILWALLSGFYVSVVDVLPQTKDWVGFVNVSVTALFIPVFVVRIYLVVIHSCADDATNKTLMDHVACLMHKFIYTVTSVVLVTGILMMDRAINIFDLIFIPQPLEDPTWIDRFFTVHIWSCVVLLILVALHISAVIKHEMCGRRVLKRMTF</sequence>
<evidence type="ECO:0000256" key="1">
    <source>
        <dbReference type="ARBA" id="ARBA00001970"/>
    </source>
</evidence>
<dbReference type="GO" id="GO:0009055">
    <property type="term" value="F:electron transfer activity"/>
    <property type="evidence" value="ECO:0007669"/>
    <property type="project" value="InterPro"/>
</dbReference>
<dbReference type="InterPro" id="IPR011577">
    <property type="entry name" value="Cyt_b561_bac/Ni-Hgenase"/>
</dbReference>
<feature type="transmembrane region" description="Helical" evidence="13">
    <location>
        <begin position="87"/>
        <end position="107"/>
    </location>
</feature>
<proteinExistence type="inferred from homology"/>
<keyword evidence="8" id="KW-0249">Electron transport</keyword>
<dbReference type="PANTHER" id="PTHR30529:SF1">
    <property type="entry name" value="CYTOCHROME B561 HOMOLOG 2"/>
    <property type="match status" value="1"/>
</dbReference>
<protein>
    <submittedName>
        <fullName evidence="15">Cytochrome B561</fullName>
    </submittedName>
</protein>
<dbReference type="Pfam" id="PF01292">
    <property type="entry name" value="Ni_hydr_CYTB"/>
    <property type="match status" value="1"/>
</dbReference>
<keyword evidence="4" id="KW-1003">Cell membrane</keyword>
<dbReference type="Proteomes" id="UP000026739">
    <property type="component" value="Unassembled WGS sequence"/>
</dbReference>
<evidence type="ECO:0000256" key="10">
    <source>
        <dbReference type="ARBA" id="ARBA00023004"/>
    </source>
</evidence>
<dbReference type="SUPFAM" id="SSF81342">
    <property type="entry name" value="Transmembrane di-heme cytochromes"/>
    <property type="match status" value="1"/>
</dbReference>
<comment type="subcellular location">
    <subcellularLocation>
        <location evidence="2">Cell membrane</location>
        <topology evidence="2">Multi-pass membrane protein</topology>
    </subcellularLocation>
</comment>
<dbReference type="GO" id="GO:0020037">
    <property type="term" value="F:heme binding"/>
    <property type="evidence" value="ECO:0007669"/>
    <property type="project" value="TreeGrafter"/>
</dbReference>
<organism evidence="15 16">
    <name type="scientific">Pseudomonas mandelii PD30</name>
    <dbReference type="NCBI Taxonomy" id="1419583"/>
    <lineage>
        <taxon>Bacteria</taxon>
        <taxon>Pseudomonadati</taxon>
        <taxon>Pseudomonadota</taxon>
        <taxon>Gammaproteobacteria</taxon>
        <taxon>Pseudomonadales</taxon>
        <taxon>Pseudomonadaceae</taxon>
        <taxon>Pseudomonas</taxon>
    </lineage>
</organism>
<name>A0A059L702_9PSED</name>
<evidence type="ECO:0000256" key="8">
    <source>
        <dbReference type="ARBA" id="ARBA00022982"/>
    </source>
</evidence>
<keyword evidence="9 13" id="KW-1133">Transmembrane helix</keyword>
<keyword evidence="6 13" id="KW-0812">Transmembrane</keyword>
<dbReference type="EMBL" id="AZQQ01000064">
    <property type="protein sequence ID" value="KDD69890.1"/>
    <property type="molecule type" value="Genomic_DNA"/>
</dbReference>
<evidence type="ECO:0000256" key="11">
    <source>
        <dbReference type="ARBA" id="ARBA00023136"/>
    </source>
</evidence>
<keyword evidence="10" id="KW-0408">Iron</keyword>
<accession>A0A059L702</accession>
<feature type="domain" description="Cytochrome b561 bacterial/Ni-hydrogenase" evidence="14">
    <location>
        <begin position="6"/>
        <end position="169"/>
    </location>
</feature>
<comment type="similarity">
    <text evidence="12">Belongs to the cytochrome b561 family.</text>
</comment>
<comment type="cofactor">
    <cofactor evidence="1">
        <name>heme b</name>
        <dbReference type="ChEBI" id="CHEBI:60344"/>
    </cofactor>
</comment>
<dbReference type="AlphaFoldDB" id="A0A059L702"/>
<dbReference type="RefSeq" id="WP_033055377.1">
    <property type="nucleotide sequence ID" value="NZ_AZQQ01000064.1"/>
</dbReference>
<evidence type="ECO:0000256" key="9">
    <source>
        <dbReference type="ARBA" id="ARBA00022989"/>
    </source>
</evidence>